<sequence>VTNVKVKKRRFGCADTIQQLEIEDEKHHDYFDTTSLESIREKKYIPYQFLDDLVNYAER</sequence>
<evidence type="ECO:0000313" key="1">
    <source>
        <dbReference type="EnsemblMetazoa" id="PPA35628.1"/>
    </source>
</evidence>
<gene>
    <name evidence="1" type="primary">WBGene00273997</name>
</gene>
<reference evidence="2" key="1">
    <citation type="journal article" date="2008" name="Nat. Genet.">
        <title>The Pristionchus pacificus genome provides a unique perspective on nematode lifestyle and parasitism.</title>
        <authorList>
            <person name="Dieterich C."/>
            <person name="Clifton S.W."/>
            <person name="Schuster L.N."/>
            <person name="Chinwalla A."/>
            <person name="Delehaunty K."/>
            <person name="Dinkelacker I."/>
            <person name="Fulton L."/>
            <person name="Fulton R."/>
            <person name="Godfrey J."/>
            <person name="Minx P."/>
            <person name="Mitreva M."/>
            <person name="Roeseler W."/>
            <person name="Tian H."/>
            <person name="Witte H."/>
            <person name="Yang S.P."/>
            <person name="Wilson R.K."/>
            <person name="Sommer R.J."/>
        </authorList>
    </citation>
    <scope>NUCLEOTIDE SEQUENCE [LARGE SCALE GENOMIC DNA]</scope>
    <source>
        <strain evidence="2">PS312</strain>
    </source>
</reference>
<name>A0A2A6BM70_PRIPA</name>
<accession>A0A8R1UPB8</accession>
<keyword evidence="2" id="KW-1185">Reference proteome</keyword>
<evidence type="ECO:0000313" key="2">
    <source>
        <dbReference type="Proteomes" id="UP000005239"/>
    </source>
</evidence>
<dbReference type="AlphaFoldDB" id="A0A2A6BM70"/>
<protein>
    <submittedName>
        <fullName evidence="1">Uncharacterized protein</fullName>
    </submittedName>
</protein>
<organism evidence="1 2">
    <name type="scientific">Pristionchus pacificus</name>
    <name type="common">Parasitic nematode worm</name>
    <dbReference type="NCBI Taxonomy" id="54126"/>
    <lineage>
        <taxon>Eukaryota</taxon>
        <taxon>Metazoa</taxon>
        <taxon>Ecdysozoa</taxon>
        <taxon>Nematoda</taxon>
        <taxon>Chromadorea</taxon>
        <taxon>Rhabditida</taxon>
        <taxon>Rhabditina</taxon>
        <taxon>Diplogasteromorpha</taxon>
        <taxon>Diplogasteroidea</taxon>
        <taxon>Neodiplogasteridae</taxon>
        <taxon>Pristionchus</taxon>
    </lineage>
</organism>
<proteinExistence type="predicted"/>
<dbReference type="Proteomes" id="UP000005239">
    <property type="component" value="Unassembled WGS sequence"/>
</dbReference>
<dbReference type="EnsemblMetazoa" id="PPA35628.1">
    <property type="protein sequence ID" value="PPA35628.1"/>
    <property type="gene ID" value="WBGene00273997"/>
</dbReference>
<reference evidence="1" key="2">
    <citation type="submission" date="2022-06" db="UniProtKB">
        <authorList>
            <consortium name="EnsemblMetazoa"/>
        </authorList>
    </citation>
    <scope>IDENTIFICATION</scope>
    <source>
        <strain evidence="1">PS312</strain>
    </source>
</reference>
<accession>A0A2A6BM70</accession>